<gene>
    <name evidence="1" type="ORF">PLAN_160027</name>
</gene>
<protein>
    <submittedName>
        <fullName evidence="1">Uncharacterized protein</fullName>
    </submittedName>
</protein>
<organism evidence="1 2">
    <name type="scientific">Planktothrix rubescens CCAP 1459/22</name>
    <dbReference type="NCBI Taxonomy" id="329571"/>
    <lineage>
        <taxon>Bacteria</taxon>
        <taxon>Bacillati</taxon>
        <taxon>Cyanobacteriota</taxon>
        <taxon>Cyanophyceae</taxon>
        <taxon>Oscillatoriophycideae</taxon>
        <taxon>Oscillatoriales</taxon>
        <taxon>Microcoleaceae</taxon>
        <taxon>Planktothrix</taxon>
    </lineage>
</organism>
<evidence type="ECO:0000313" key="1">
    <source>
        <dbReference type="EMBL" id="CAC5342140.1"/>
    </source>
</evidence>
<comment type="caution">
    <text evidence="1">The sequence shown here is derived from an EMBL/GenBank/DDBJ whole genome shotgun (WGS) entry which is preliminary data.</text>
</comment>
<dbReference type="Proteomes" id="UP000196521">
    <property type="component" value="Unassembled WGS sequence"/>
</dbReference>
<accession>A0A6J7ZEU7</accession>
<proteinExistence type="predicted"/>
<sequence length="51" mass="5711">MGVIALGRLKQQGDQGREGWQGLGVRLFHFTELLLKLDISENPQMPSIANF</sequence>
<name>A0A6J7ZEU7_PLARU</name>
<dbReference type="AlphaFoldDB" id="A0A6J7ZEU7"/>
<reference evidence="1" key="1">
    <citation type="submission" date="2020-05" db="EMBL/GenBank/DDBJ databases">
        <authorList>
            <consortium name="Genoscope - CEA"/>
            <person name="William W."/>
        </authorList>
    </citation>
    <scope>NUCLEOTIDE SEQUENCE [LARGE SCALE GENOMIC DNA]</scope>
    <source>
        <strain evidence="1">PCC 7821</strain>
    </source>
</reference>
<evidence type="ECO:0000313" key="2">
    <source>
        <dbReference type="Proteomes" id="UP000196521"/>
    </source>
</evidence>
<dbReference type="EMBL" id="CZCZ02000011">
    <property type="protein sequence ID" value="CAC5342140.1"/>
    <property type="molecule type" value="Genomic_DNA"/>
</dbReference>
<keyword evidence="2" id="KW-1185">Reference proteome</keyword>